<accession>A0A0E0NAB8</accession>
<dbReference type="Proteomes" id="UP000008022">
    <property type="component" value="Unassembled WGS sequence"/>
</dbReference>
<evidence type="ECO:0000313" key="1">
    <source>
        <dbReference type="EnsemblPlants" id="ORUFI02G05160.1"/>
    </source>
</evidence>
<protein>
    <submittedName>
        <fullName evidence="1">Uncharacterized protein</fullName>
    </submittedName>
</protein>
<sequence length="90" mass="10651">MMSGRSLVQQNMDPQLQMGLMLQYDSWKQALFRREYEKLACLIVHHADQEQGMQENAAYVLPDQYPTLIVSLYNLHPIIRQYTHQLRNNS</sequence>
<proteinExistence type="predicted"/>
<reference evidence="1" key="2">
    <citation type="submission" date="2015-06" db="UniProtKB">
        <authorList>
            <consortium name="EnsemblPlants"/>
        </authorList>
    </citation>
    <scope>IDENTIFICATION</scope>
</reference>
<evidence type="ECO:0000313" key="2">
    <source>
        <dbReference type="Proteomes" id="UP000008022"/>
    </source>
</evidence>
<name>A0A0E0NAB8_ORYRU</name>
<dbReference type="Gramene" id="ORUFI02G05160.1">
    <property type="protein sequence ID" value="ORUFI02G05160.1"/>
    <property type="gene ID" value="ORUFI02G05160"/>
</dbReference>
<dbReference type="AlphaFoldDB" id="A0A0E0NAB8"/>
<organism evidence="1 2">
    <name type="scientific">Oryza rufipogon</name>
    <name type="common">Brownbeard rice</name>
    <name type="synonym">Asian wild rice</name>
    <dbReference type="NCBI Taxonomy" id="4529"/>
    <lineage>
        <taxon>Eukaryota</taxon>
        <taxon>Viridiplantae</taxon>
        <taxon>Streptophyta</taxon>
        <taxon>Embryophyta</taxon>
        <taxon>Tracheophyta</taxon>
        <taxon>Spermatophyta</taxon>
        <taxon>Magnoliopsida</taxon>
        <taxon>Liliopsida</taxon>
        <taxon>Poales</taxon>
        <taxon>Poaceae</taxon>
        <taxon>BOP clade</taxon>
        <taxon>Oryzoideae</taxon>
        <taxon>Oryzeae</taxon>
        <taxon>Oryzinae</taxon>
        <taxon>Oryza</taxon>
    </lineage>
</organism>
<dbReference type="HOGENOM" id="CLU_2444711_0_0_1"/>
<reference evidence="2" key="1">
    <citation type="submission" date="2013-06" db="EMBL/GenBank/DDBJ databases">
        <authorList>
            <person name="Zhao Q."/>
        </authorList>
    </citation>
    <scope>NUCLEOTIDE SEQUENCE</scope>
    <source>
        <strain evidence="2">cv. W1943</strain>
    </source>
</reference>
<dbReference type="EnsemblPlants" id="ORUFI02G05160.1">
    <property type="protein sequence ID" value="ORUFI02G05160.1"/>
    <property type="gene ID" value="ORUFI02G05160"/>
</dbReference>
<keyword evidence="2" id="KW-1185">Reference proteome</keyword>